<accession>A0A8T1U5W0</accession>
<dbReference type="AlphaFoldDB" id="A0A8T1U5W0"/>
<comment type="caution">
    <text evidence="1">The sequence shown here is derived from an EMBL/GenBank/DDBJ whole genome shotgun (WGS) entry which is preliminary data.</text>
</comment>
<name>A0A8T1U5W0_9STRA</name>
<dbReference type="EMBL" id="JAENGZ010000749">
    <property type="protein sequence ID" value="KAG6954390.1"/>
    <property type="molecule type" value="Genomic_DNA"/>
</dbReference>
<organism evidence="1 2">
    <name type="scientific">Phytophthora cactorum</name>
    <dbReference type="NCBI Taxonomy" id="29920"/>
    <lineage>
        <taxon>Eukaryota</taxon>
        <taxon>Sar</taxon>
        <taxon>Stramenopiles</taxon>
        <taxon>Oomycota</taxon>
        <taxon>Peronosporomycetes</taxon>
        <taxon>Peronosporales</taxon>
        <taxon>Peronosporaceae</taxon>
        <taxon>Phytophthora</taxon>
    </lineage>
</organism>
<proteinExistence type="predicted"/>
<dbReference type="Proteomes" id="UP000688947">
    <property type="component" value="Unassembled WGS sequence"/>
</dbReference>
<evidence type="ECO:0000313" key="1">
    <source>
        <dbReference type="EMBL" id="KAG6954390.1"/>
    </source>
</evidence>
<reference evidence="1" key="1">
    <citation type="submission" date="2021-01" db="EMBL/GenBank/DDBJ databases">
        <title>Phytophthora aleatoria, a newly-described species from Pinus radiata is distinct from Phytophthora cactorum isolates based on comparative genomics.</title>
        <authorList>
            <person name="Mcdougal R."/>
            <person name="Panda P."/>
            <person name="Williams N."/>
            <person name="Studholme D.J."/>
        </authorList>
    </citation>
    <scope>NUCLEOTIDE SEQUENCE</scope>
    <source>
        <strain evidence="1">NZFS 3830</strain>
    </source>
</reference>
<gene>
    <name evidence="1" type="ORF">JG687_00011840</name>
</gene>
<evidence type="ECO:0000313" key="2">
    <source>
        <dbReference type="Proteomes" id="UP000688947"/>
    </source>
</evidence>
<protein>
    <recommendedName>
        <fullName evidence="3">F-box domain</fullName>
    </recommendedName>
</protein>
<evidence type="ECO:0008006" key="3">
    <source>
        <dbReference type="Google" id="ProtNLM"/>
    </source>
</evidence>
<sequence length="157" mass="18287">MEVLTLFVAHGRTALLNEVQFEIVEFLTAEDLLIARASTGFRMFNYVRQFLHEAVVLVLTKIIGTSRYPVQILRDSNESDCVLKLLPLNKTRRDRKLRIYQVSGCKFDIYLHNLYNFLRKGTCIFMEQPSSLMELCNVDLVGNFPDTERRFCSLKFP</sequence>